<sequence>MDSRRRIALVAGLLLVVAGLAAGIAVLNRDEPAAPGPGGSPPSGQASPPGTPGAGAPGAGTPGAGQNPPGSSGQVPAPPEEPVVAPGTPAPDFTLRDLEGRPVSLSNFRGKVVFLNFWASWCYPCRQEMPEIRKLVDRMPGDVVVLGVTTSDRASPQEIKAYVEENGYDWIFVYDEGSRVGRQYRIVYLPTSYFIDPDGVVRARHIGPMTAEQMERYIQHARAGGDS</sequence>
<dbReference type="PROSITE" id="PS51352">
    <property type="entry name" value="THIOREDOXIN_2"/>
    <property type="match status" value="1"/>
</dbReference>
<organism evidence="3 4">
    <name type="scientific">Thermaerobacter subterraneus DSM 13965</name>
    <dbReference type="NCBI Taxonomy" id="867903"/>
    <lineage>
        <taxon>Bacteria</taxon>
        <taxon>Bacillati</taxon>
        <taxon>Bacillota</taxon>
        <taxon>Clostridia</taxon>
        <taxon>Eubacteriales</taxon>
        <taxon>Clostridiales Family XVII. Incertae Sedis</taxon>
        <taxon>Thermaerobacter</taxon>
    </lineage>
</organism>
<evidence type="ECO:0000259" key="2">
    <source>
        <dbReference type="PROSITE" id="PS51352"/>
    </source>
</evidence>
<dbReference type="OrthoDB" id="9809733at2"/>
<dbReference type="InterPro" id="IPR013766">
    <property type="entry name" value="Thioredoxin_domain"/>
</dbReference>
<dbReference type="eggNOG" id="COG0526">
    <property type="taxonomic scope" value="Bacteria"/>
</dbReference>
<dbReference type="RefSeq" id="WP_006903229.1">
    <property type="nucleotide sequence ID" value="NZ_JH976535.1"/>
</dbReference>
<dbReference type="InterPro" id="IPR000866">
    <property type="entry name" value="AhpC/TSA"/>
</dbReference>
<dbReference type="Proteomes" id="UP000005710">
    <property type="component" value="Unassembled WGS sequence"/>
</dbReference>
<reference evidence="3" key="1">
    <citation type="submission" date="2010-10" db="EMBL/GenBank/DDBJ databases">
        <authorList>
            <consortium name="US DOE Joint Genome Institute (JGI-PGF)"/>
            <person name="Lucas S."/>
            <person name="Copeland A."/>
            <person name="Lapidus A."/>
            <person name="Bruce D."/>
            <person name="Goodwin L."/>
            <person name="Pitluck S."/>
            <person name="Kyrpides N."/>
            <person name="Mavromatis K."/>
            <person name="Detter J.C."/>
            <person name="Han C."/>
            <person name="Land M."/>
            <person name="Hauser L."/>
            <person name="Markowitz V."/>
            <person name="Cheng J.-F."/>
            <person name="Hugenholtz P."/>
            <person name="Woyke T."/>
            <person name="Wu D."/>
            <person name="Pukall R."/>
            <person name="Wahrenburg C."/>
            <person name="Brambilla E."/>
            <person name="Klenk H.-P."/>
            <person name="Eisen J.A."/>
        </authorList>
    </citation>
    <scope>NUCLEOTIDE SEQUENCE [LARGE SCALE GENOMIC DNA]</scope>
    <source>
        <strain evidence="3">DSM 13965</strain>
    </source>
</reference>
<dbReference type="GO" id="GO:0016491">
    <property type="term" value="F:oxidoreductase activity"/>
    <property type="evidence" value="ECO:0007669"/>
    <property type="project" value="InterPro"/>
</dbReference>
<gene>
    <name evidence="3" type="ORF">ThesuDRAFT_00958</name>
</gene>
<dbReference type="AlphaFoldDB" id="K6Q200"/>
<accession>K6Q200</accession>
<evidence type="ECO:0000256" key="1">
    <source>
        <dbReference type="SAM" id="MobiDB-lite"/>
    </source>
</evidence>
<dbReference type="GO" id="GO:0016209">
    <property type="term" value="F:antioxidant activity"/>
    <property type="evidence" value="ECO:0007669"/>
    <property type="project" value="InterPro"/>
</dbReference>
<feature type="domain" description="Thioredoxin" evidence="2">
    <location>
        <begin position="84"/>
        <end position="223"/>
    </location>
</feature>
<feature type="compositionally biased region" description="Low complexity" evidence="1">
    <location>
        <begin position="82"/>
        <end position="91"/>
    </location>
</feature>
<dbReference type="CDD" id="cd02966">
    <property type="entry name" value="TlpA_like_family"/>
    <property type="match status" value="1"/>
</dbReference>
<dbReference type="EMBL" id="AENY02000002">
    <property type="protein sequence ID" value="EKP95218.1"/>
    <property type="molecule type" value="Genomic_DNA"/>
</dbReference>
<dbReference type="Gene3D" id="3.40.30.10">
    <property type="entry name" value="Glutaredoxin"/>
    <property type="match status" value="1"/>
</dbReference>
<feature type="region of interest" description="Disordered" evidence="1">
    <location>
        <begin position="29"/>
        <end position="93"/>
    </location>
</feature>
<name>K6Q200_9FIRM</name>
<reference evidence="3" key="2">
    <citation type="submission" date="2012-10" db="EMBL/GenBank/DDBJ databases">
        <title>Improved high-quality draft of Thermaerobacter subterraneus C21, DSM 13965.</title>
        <authorList>
            <consortium name="DOE Joint Genome Institute"/>
            <person name="Eisen J."/>
            <person name="Huntemann M."/>
            <person name="Wei C.-L."/>
            <person name="Han J."/>
            <person name="Detter J.C."/>
            <person name="Han C."/>
            <person name="Tapia R."/>
            <person name="Chen A."/>
            <person name="Kyrpides N."/>
            <person name="Mavromatis K."/>
            <person name="Markowitz V."/>
            <person name="Szeto E."/>
            <person name="Ivanova N."/>
            <person name="Mikhailova N."/>
            <person name="Ovchinnikova G."/>
            <person name="Pagani I."/>
            <person name="Pati A."/>
            <person name="Goodwin L."/>
            <person name="Nordberg H.P."/>
            <person name="Cantor M.N."/>
            <person name="Hua S.X."/>
            <person name="Woyke T."/>
            <person name="Eisen J."/>
            <person name="Klenk H.-P."/>
        </authorList>
    </citation>
    <scope>NUCLEOTIDE SEQUENCE [LARGE SCALE GENOMIC DNA]</scope>
    <source>
        <strain evidence="3">DSM 13965</strain>
    </source>
</reference>
<dbReference type="STRING" id="867903.ThesuDRAFT_00958"/>
<dbReference type="InterPro" id="IPR050553">
    <property type="entry name" value="Thioredoxin_ResA/DsbE_sf"/>
</dbReference>
<dbReference type="PANTHER" id="PTHR42852:SF13">
    <property type="entry name" value="PROTEIN DIPZ"/>
    <property type="match status" value="1"/>
</dbReference>
<dbReference type="PANTHER" id="PTHR42852">
    <property type="entry name" value="THIOL:DISULFIDE INTERCHANGE PROTEIN DSBE"/>
    <property type="match status" value="1"/>
</dbReference>
<dbReference type="GO" id="GO:0016853">
    <property type="term" value="F:isomerase activity"/>
    <property type="evidence" value="ECO:0007669"/>
    <property type="project" value="UniProtKB-KW"/>
</dbReference>
<dbReference type="HOGENOM" id="CLU_042529_11_4_9"/>
<comment type="caution">
    <text evidence="3">The sequence shown here is derived from an EMBL/GenBank/DDBJ whole genome shotgun (WGS) entry which is preliminary data.</text>
</comment>
<proteinExistence type="predicted"/>
<evidence type="ECO:0000313" key="4">
    <source>
        <dbReference type="Proteomes" id="UP000005710"/>
    </source>
</evidence>
<feature type="compositionally biased region" description="Gly residues" evidence="1">
    <location>
        <begin position="52"/>
        <end position="63"/>
    </location>
</feature>
<dbReference type="Pfam" id="PF00578">
    <property type="entry name" value="AhpC-TSA"/>
    <property type="match status" value="1"/>
</dbReference>
<protein>
    <submittedName>
        <fullName evidence="3">Thiol-disulfide isomerase-like thioredoxin</fullName>
    </submittedName>
</protein>
<evidence type="ECO:0000313" key="3">
    <source>
        <dbReference type="EMBL" id="EKP95218.1"/>
    </source>
</evidence>
<dbReference type="SUPFAM" id="SSF52833">
    <property type="entry name" value="Thioredoxin-like"/>
    <property type="match status" value="1"/>
</dbReference>
<dbReference type="InterPro" id="IPR036249">
    <property type="entry name" value="Thioredoxin-like_sf"/>
</dbReference>
<keyword evidence="4" id="KW-1185">Reference proteome</keyword>